<evidence type="ECO:0000256" key="1">
    <source>
        <dbReference type="ARBA" id="ARBA00022679"/>
    </source>
</evidence>
<dbReference type="PANTHER" id="PTHR43877:SF2">
    <property type="entry name" value="AMINOALKYLPHOSPHONATE N-ACETYLTRANSFERASE-RELATED"/>
    <property type="match status" value="1"/>
</dbReference>
<dbReference type="InterPro" id="IPR050832">
    <property type="entry name" value="Bact_Acetyltransf"/>
</dbReference>
<evidence type="ECO:0000313" key="5">
    <source>
        <dbReference type="Proteomes" id="UP000757435"/>
    </source>
</evidence>
<dbReference type="AlphaFoldDB" id="A0A951QI34"/>
<dbReference type="InterPro" id="IPR000182">
    <property type="entry name" value="GNAT_dom"/>
</dbReference>
<dbReference type="EMBL" id="JAHHHD010000061">
    <property type="protein sequence ID" value="MBW4662175.1"/>
    <property type="molecule type" value="Genomic_DNA"/>
</dbReference>
<evidence type="ECO:0000256" key="2">
    <source>
        <dbReference type="ARBA" id="ARBA00023315"/>
    </source>
</evidence>
<dbReference type="Proteomes" id="UP000757435">
    <property type="component" value="Unassembled WGS sequence"/>
</dbReference>
<dbReference type="Pfam" id="PF00583">
    <property type="entry name" value="Acetyltransf_1"/>
    <property type="match status" value="1"/>
</dbReference>
<proteinExistence type="predicted"/>
<dbReference type="Gene3D" id="3.40.630.30">
    <property type="match status" value="1"/>
</dbReference>
<sequence>MQRTYEELYPKQSFAHLAQTVEQHLGADTLLWWVDTGQPSPVACLWIGNATDQITGDRHAYIFLLYVSPEHRHRGIGSALMQWAETWAKKRGDRQMGLQVFHDNQPALSLYQKLGYQPHSFWMVKSLNEPPRD</sequence>
<organism evidence="4 5">
    <name type="scientific">Drouetiella hepatica Uher 2000/2452</name>
    <dbReference type="NCBI Taxonomy" id="904376"/>
    <lineage>
        <taxon>Bacteria</taxon>
        <taxon>Bacillati</taxon>
        <taxon>Cyanobacteriota</taxon>
        <taxon>Cyanophyceae</taxon>
        <taxon>Oculatellales</taxon>
        <taxon>Oculatellaceae</taxon>
        <taxon>Drouetiella</taxon>
    </lineage>
</organism>
<dbReference type="CDD" id="cd04301">
    <property type="entry name" value="NAT_SF"/>
    <property type="match status" value="1"/>
</dbReference>
<accession>A0A951QI34</accession>
<keyword evidence="1" id="KW-0808">Transferase</keyword>
<dbReference type="PANTHER" id="PTHR43877">
    <property type="entry name" value="AMINOALKYLPHOSPHONATE N-ACETYLTRANSFERASE-RELATED-RELATED"/>
    <property type="match status" value="1"/>
</dbReference>
<reference evidence="4" key="2">
    <citation type="journal article" date="2022" name="Microbiol. Resour. Announc.">
        <title>Metagenome Sequencing to Explore Phylogenomics of Terrestrial Cyanobacteria.</title>
        <authorList>
            <person name="Ward R.D."/>
            <person name="Stajich J.E."/>
            <person name="Johansen J.R."/>
            <person name="Huntemann M."/>
            <person name="Clum A."/>
            <person name="Foster B."/>
            <person name="Foster B."/>
            <person name="Roux S."/>
            <person name="Palaniappan K."/>
            <person name="Varghese N."/>
            <person name="Mukherjee S."/>
            <person name="Reddy T.B.K."/>
            <person name="Daum C."/>
            <person name="Copeland A."/>
            <person name="Chen I.A."/>
            <person name="Ivanova N.N."/>
            <person name="Kyrpides N.C."/>
            <person name="Shapiro N."/>
            <person name="Eloe-Fadrosh E.A."/>
            <person name="Pietrasiak N."/>
        </authorList>
    </citation>
    <scope>NUCLEOTIDE SEQUENCE</scope>
    <source>
        <strain evidence="4">UHER 2000/2452</strain>
    </source>
</reference>
<dbReference type="PROSITE" id="PS51186">
    <property type="entry name" value="GNAT"/>
    <property type="match status" value="1"/>
</dbReference>
<feature type="domain" description="N-acetyltransferase" evidence="3">
    <location>
        <begin position="1"/>
        <end position="133"/>
    </location>
</feature>
<dbReference type="InterPro" id="IPR016181">
    <property type="entry name" value="Acyl_CoA_acyltransferase"/>
</dbReference>
<protein>
    <submittedName>
        <fullName evidence="4">GNAT family N-acetyltransferase</fullName>
    </submittedName>
</protein>
<name>A0A951QI34_9CYAN</name>
<keyword evidence="2" id="KW-0012">Acyltransferase</keyword>
<dbReference type="GO" id="GO:0016747">
    <property type="term" value="F:acyltransferase activity, transferring groups other than amino-acyl groups"/>
    <property type="evidence" value="ECO:0007669"/>
    <property type="project" value="InterPro"/>
</dbReference>
<gene>
    <name evidence="4" type="ORF">KME15_26270</name>
</gene>
<comment type="caution">
    <text evidence="4">The sequence shown here is derived from an EMBL/GenBank/DDBJ whole genome shotgun (WGS) entry which is preliminary data.</text>
</comment>
<evidence type="ECO:0000313" key="4">
    <source>
        <dbReference type="EMBL" id="MBW4662175.1"/>
    </source>
</evidence>
<dbReference type="SUPFAM" id="SSF55729">
    <property type="entry name" value="Acyl-CoA N-acyltransferases (Nat)"/>
    <property type="match status" value="1"/>
</dbReference>
<evidence type="ECO:0000259" key="3">
    <source>
        <dbReference type="PROSITE" id="PS51186"/>
    </source>
</evidence>
<reference evidence="4" key="1">
    <citation type="submission" date="2021-05" db="EMBL/GenBank/DDBJ databases">
        <authorList>
            <person name="Pietrasiak N."/>
            <person name="Ward R."/>
            <person name="Stajich J.E."/>
            <person name="Kurbessoian T."/>
        </authorList>
    </citation>
    <scope>NUCLEOTIDE SEQUENCE</scope>
    <source>
        <strain evidence="4">UHER 2000/2452</strain>
    </source>
</reference>